<evidence type="ECO:0000256" key="1">
    <source>
        <dbReference type="SAM" id="Phobius"/>
    </source>
</evidence>
<keyword evidence="1" id="KW-0812">Transmembrane</keyword>
<evidence type="ECO:0000313" key="3">
    <source>
        <dbReference type="Proteomes" id="UP000005237"/>
    </source>
</evidence>
<feature type="transmembrane region" description="Helical" evidence="1">
    <location>
        <begin position="45"/>
        <end position="63"/>
    </location>
</feature>
<keyword evidence="1" id="KW-0472">Membrane</keyword>
<proteinExistence type="predicted"/>
<dbReference type="EnsemblMetazoa" id="CJA34136.1">
    <property type="protein sequence ID" value="CJA34136.1"/>
    <property type="gene ID" value="WBGene00209983"/>
</dbReference>
<protein>
    <submittedName>
        <fullName evidence="2">Uncharacterized protein</fullName>
    </submittedName>
</protein>
<accession>A0A8R1EFY5</accession>
<organism evidence="2 3">
    <name type="scientific">Caenorhabditis japonica</name>
    <dbReference type="NCBI Taxonomy" id="281687"/>
    <lineage>
        <taxon>Eukaryota</taxon>
        <taxon>Metazoa</taxon>
        <taxon>Ecdysozoa</taxon>
        <taxon>Nematoda</taxon>
        <taxon>Chromadorea</taxon>
        <taxon>Rhabditida</taxon>
        <taxon>Rhabditina</taxon>
        <taxon>Rhabditomorpha</taxon>
        <taxon>Rhabditoidea</taxon>
        <taxon>Rhabditidae</taxon>
        <taxon>Peloderinae</taxon>
        <taxon>Caenorhabditis</taxon>
    </lineage>
</organism>
<reference evidence="3" key="1">
    <citation type="submission" date="2010-08" db="EMBL/GenBank/DDBJ databases">
        <authorList>
            <consortium name="Caenorhabditis japonica Sequencing Consortium"/>
            <person name="Wilson R.K."/>
        </authorList>
    </citation>
    <scope>NUCLEOTIDE SEQUENCE [LARGE SCALE GENOMIC DNA]</scope>
    <source>
        <strain evidence="3">DF5081</strain>
    </source>
</reference>
<sequence length="76" mass="8415">MPVTNTAVIQSHQQHQQQYAKMSTGAGDTPVYEAVERGSLYSLDYRVFISALVFFLARLLAVFKGASPIVPQNRAE</sequence>
<evidence type="ECO:0000313" key="2">
    <source>
        <dbReference type="EnsemblMetazoa" id="CJA34136.1"/>
    </source>
</evidence>
<reference evidence="2" key="2">
    <citation type="submission" date="2022-06" db="UniProtKB">
        <authorList>
            <consortium name="EnsemblMetazoa"/>
        </authorList>
    </citation>
    <scope>IDENTIFICATION</scope>
    <source>
        <strain evidence="2">DF5081</strain>
    </source>
</reference>
<keyword evidence="1" id="KW-1133">Transmembrane helix</keyword>
<dbReference type="Proteomes" id="UP000005237">
    <property type="component" value="Unassembled WGS sequence"/>
</dbReference>
<keyword evidence="3" id="KW-1185">Reference proteome</keyword>
<name>A0A8R1EFY5_CAEJA</name>